<organism evidence="1 2">
    <name type="scientific">Carnegiea gigantea</name>
    <dbReference type="NCBI Taxonomy" id="171969"/>
    <lineage>
        <taxon>Eukaryota</taxon>
        <taxon>Viridiplantae</taxon>
        <taxon>Streptophyta</taxon>
        <taxon>Embryophyta</taxon>
        <taxon>Tracheophyta</taxon>
        <taxon>Spermatophyta</taxon>
        <taxon>Magnoliopsida</taxon>
        <taxon>eudicotyledons</taxon>
        <taxon>Gunneridae</taxon>
        <taxon>Pentapetalae</taxon>
        <taxon>Caryophyllales</taxon>
        <taxon>Cactineae</taxon>
        <taxon>Cactaceae</taxon>
        <taxon>Cactoideae</taxon>
        <taxon>Echinocereeae</taxon>
        <taxon>Carnegiea</taxon>
    </lineage>
</organism>
<sequence length="163" mass="18514">MYVTRPLSLYKRNPQGSELGFTALQDDEPSTRCFVLCKDTLTTDFIPFPQNKHLAIEHRLHATLYTCSSYPLSTTTNKRNIVPGDVVAPIQRVAVYEKEIRANDGFGGKDWFRPVDYDGLEARIGVSLQLVERMKWEQETFAHADQDDTYAGEIGELNSVQNI</sequence>
<dbReference type="AlphaFoldDB" id="A0A9Q1KSQ8"/>
<name>A0A9Q1KSQ8_9CARY</name>
<accession>A0A9Q1KSQ8</accession>
<dbReference type="OrthoDB" id="647907at2759"/>
<dbReference type="PANTHER" id="PTHR31050">
    <property type="entry name" value="OS08G0413200 PROTEIN"/>
    <property type="match status" value="1"/>
</dbReference>
<proteinExistence type="predicted"/>
<comment type="caution">
    <text evidence="1">The sequence shown here is derived from an EMBL/GenBank/DDBJ whole genome shotgun (WGS) entry which is preliminary data.</text>
</comment>
<gene>
    <name evidence="1" type="ORF">Cgig2_025118</name>
</gene>
<keyword evidence="2" id="KW-1185">Reference proteome</keyword>
<reference evidence="1" key="1">
    <citation type="submission" date="2022-04" db="EMBL/GenBank/DDBJ databases">
        <title>Carnegiea gigantea Genome sequencing and assembly v2.</title>
        <authorList>
            <person name="Copetti D."/>
            <person name="Sanderson M.J."/>
            <person name="Burquez A."/>
            <person name="Wojciechowski M.F."/>
        </authorList>
    </citation>
    <scope>NUCLEOTIDE SEQUENCE</scope>
    <source>
        <strain evidence="1">SGP5-SGP5p</strain>
        <tissue evidence="1">Aerial part</tissue>
    </source>
</reference>
<evidence type="ECO:0000313" key="1">
    <source>
        <dbReference type="EMBL" id="KAJ8448194.1"/>
    </source>
</evidence>
<dbReference type="EMBL" id="JAKOGI010000031">
    <property type="protein sequence ID" value="KAJ8448194.1"/>
    <property type="molecule type" value="Genomic_DNA"/>
</dbReference>
<protein>
    <submittedName>
        <fullName evidence="1">Uncharacterized protein</fullName>
    </submittedName>
</protein>
<evidence type="ECO:0000313" key="2">
    <source>
        <dbReference type="Proteomes" id="UP001153076"/>
    </source>
</evidence>
<dbReference type="Proteomes" id="UP001153076">
    <property type="component" value="Unassembled WGS sequence"/>
</dbReference>
<dbReference type="PANTHER" id="PTHR31050:SF3">
    <property type="entry name" value="OS08G0412800 PROTEIN"/>
    <property type="match status" value="1"/>
</dbReference>